<organism evidence="1 2">
    <name type="scientific">Trichonephila inaurata madagascariensis</name>
    <dbReference type="NCBI Taxonomy" id="2747483"/>
    <lineage>
        <taxon>Eukaryota</taxon>
        <taxon>Metazoa</taxon>
        <taxon>Ecdysozoa</taxon>
        <taxon>Arthropoda</taxon>
        <taxon>Chelicerata</taxon>
        <taxon>Arachnida</taxon>
        <taxon>Araneae</taxon>
        <taxon>Araneomorphae</taxon>
        <taxon>Entelegynae</taxon>
        <taxon>Araneoidea</taxon>
        <taxon>Nephilidae</taxon>
        <taxon>Trichonephila</taxon>
        <taxon>Trichonephila inaurata</taxon>
    </lineage>
</organism>
<dbReference type="Proteomes" id="UP000886998">
    <property type="component" value="Unassembled WGS sequence"/>
</dbReference>
<accession>A0A8X6WXB6</accession>
<name>A0A8X6WXB6_9ARAC</name>
<proteinExistence type="predicted"/>
<evidence type="ECO:0000313" key="1">
    <source>
        <dbReference type="EMBL" id="GFY42134.1"/>
    </source>
</evidence>
<protein>
    <submittedName>
        <fullName evidence="1">Uncharacterized protein</fullName>
    </submittedName>
</protein>
<keyword evidence="2" id="KW-1185">Reference proteome</keyword>
<gene>
    <name evidence="1" type="ORF">TNIN_261841</name>
</gene>
<comment type="caution">
    <text evidence="1">The sequence shown here is derived from an EMBL/GenBank/DDBJ whole genome shotgun (WGS) entry which is preliminary data.</text>
</comment>
<dbReference type="AlphaFoldDB" id="A0A8X6WXB6"/>
<dbReference type="EMBL" id="BMAV01002906">
    <property type="protein sequence ID" value="GFY42134.1"/>
    <property type="molecule type" value="Genomic_DNA"/>
</dbReference>
<reference evidence="1" key="1">
    <citation type="submission" date="2020-08" db="EMBL/GenBank/DDBJ databases">
        <title>Multicomponent nature underlies the extraordinary mechanical properties of spider dragline silk.</title>
        <authorList>
            <person name="Kono N."/>
            <person name="Nakamura H."/>
            <person name="Mori M."/>
            <person name="Yoshida Y."/>
            <person name="Ohtoshi R."/>
            <person name="Malay A.D."/>
            <person name="Moran D.A.P."/>
            <person name="Tomita M."/>
            <person name="Numata K."/>
            <person name="Arakawa K."/>
        </authorList>
    </citation>
    <scope>NUCLEOTIDE SEQUENCE</scope>
</reference>
<evidence type="ECO:0000313" key="2">
    <source>
        <dbReference type="Proteomes" id="UP000886998"/>
    </source>
</evidence>
<sequence>MIAFRAILNTLKTSQASTSDLSKLQRQILPDYEPQDIPSFKSYCYFEPRDLYSDYLEEEAVKGKGAFIQAIYGLSLTKPDYTIWQTNLGNHRVPKLSPSGLYWLKRCWMGVMDRNGPISYFECQAHVHLSEYNAQTRKDAFWLQISKQLPRATPEL</sequence>